<sequence length="274" mass="31204">MAHGRYTMTEAKQRRFEREKRGQGDGPNYRPYFTVSDVPSRGRSHRLACALTGWRTHHLLSDNECAAFLEAWWDINTRDVKEQYPLPLKETVSIAARLGVKHPRDSRSGVLLVQTTDLVVIKKLDGKTLVHPVAAKDEKELLKDRVLEKLEIERVYWEEQGIHWGLATNEGLNANTSKNLMMLLETENDIGCRELTDREVDAANALLVRIDRGGAEAILTACKEVERRRALRGGDGIRALRQLLLTQRVACDLEVWQILDLPVESFQILDSRAE</sequence>
<dbReference type="SUPFAM" id="SSF52980">
    <property type="entry name" value="Restriction endonuclease-like"/>
    <property type="match status" value="1"/>
</dbReference>
<dbReference type="CDD" id="cd22362">
    <property type="entry name" value="TnsA_endonuclease-like"/>
    <property type="match status" value="1"/>
</dbReference>
<evidence type="ECO:0000313" key="4">
    <source>
        <dbReference type="Proteomes" id="UP001629462"/>
    </source>
</evidence>
<comment type="caution">
    <text evidence="3">The sequence shown here is derived from an EMBL/GenBank/DDBJ whole genome shotgun (WGS) entry which is preliminary data.</text>
</comment>
<feature type="domain" description="TnsA endonuclease N-terminal" evidence="2">
    <location>
        <begin position="76"/>
        <end position="168"/>
    </location>
</feature>
<keyword evidence="3" id="KW-0378">Hydrolase</keyword>
<evidence type="ECO:0000313" key="3">
    <source>
        <dbReference type="EMBL" id="MFM0515857.1"/>
    </source>
</evidence>
<evidence type="ECO:0000259" key="2">
    <source>
        <dbReference type="Pfam" id="PF08722"/>
    </source>
</evidence>
<feature type="region of interest" description="Disordered" evidence="1">
    <location>
        <begin position="1"/>
        <end position="31"/>
    </location>
</feature>
<protein>
    <submittedName>
        <fullName evidence="3">TnsA endonuclease N-terminal domain-containing protein</fullName>
    </submittedName>
</protein>
<dbReference type="Gene3D" id="3.40.1350.10">
    <property type="match status" value="1"/>
</dbReference>
<dbReference type="InterPro" id="IPR014833">
    <property type="entry name" value="TnsA_N"/>
</dbReference>
<keyword evidence="3" id="KW-0255">Endonuclease</keyword>
<evidence type="ECO:0000256" key="1">
    <source>
        <dbReference type="SAM" id="MobiDB-lite"/>
    </source>
</evidence>
<proteinExistence type="predicted"/>
<name>A0ABW9CDV5_9BURK</name>
<dbReference type="InterPro" id="IPR011335">
    <property type="entry name" value="Restrct_endonuc-II-like"/>
</dbReference>
<accession>A0ABW9CDV5</accession>
<dbReference type="InterPro" id="IPR011856">
    <property type="entry name" value="tRNA_endonuc-like_dom_sf"/>
</dbReference>
<dbReference type="Proteomes" id="UP001629462">
    <property type="component" value="Unassembled WGS sequence"/>
</dbReference>
<reference evidence="3 4" key="1">
    <citation type="journal article" date="2024" name="Chem. Sci.">
        <title>Discovery of megapolipeptins by genome mining of a Burkholderiales bacteria collection.</title>
        <authorList>
            <person name="Paulo B.S."/>
            <person name="Recchia M.J.J."/>
            <person name="Lee S."/>
            <person name="Fergusson C.H."/>
            <person name="Romanowski S.B."/>
            <person name="Hernandez A."/>
            <person name="Krull N."/>
            <person name="Liu D.Y."/>
            <person name="Cavanagh H."/>
            <person name="Bos A."/>
            <person name="Gray C.A."/>
            <person name="Murphy B.T."/>
            <person name="Linington R.G."/>
            <person name="Eustaquio A.S."/>
        </authorList>
    </citation>
    <scope>NUCLEOTIDE SEQUENCE [LARGE SCALE GENOMIC DNA]</scope>
    <source>
        <strain evidence="3 4">RL17-374-BIF-D</strain>
    </source>
</reference>
<keyword evidence="3" id="KW-0540">Nuclease</keyword>
<dbReference type="RefSeq" id="WP_250486913.1">
    <property type="nucleotide sequence ID" value="NZ_JAQQDB010000001.1"/>
</dbReference>
<dbReference type="EMBL" id="JAQQDB010000001">
    <property type="protein sequence ID" value="MFM0515857.1"/>
    <property type="molecule type" value="Genomic_DNA"/>
</dbReference>
<dbReference type="Pfam" id="PF08722">
    <property type="entry name" value="Tn7_TnsA-like_N"/>
    <property type="match status" value="1"/>
</dbReference>
<gene>
    <name evidence="3" type="ORF">PQR08_00385</name>
</gene>
<keyword evidence="4" id="KW-1185">Reference proteome</keyword>
<organism evidence="3 4">
    <name type="scientific">Caballeronia jiangsuensis</name>
    <dbReference type="NCBI Taxonomy" id="1458357"/>
    <lineage>
        <taxon>Bacteria</taxon>
        <taxon>Pseudomonadati</taxon>
        <taxon>Pseudomonadota</taxon>
        <taxon>Betaproteobacteria</taxon>
        <taxon>Burkholderiales</taxon>
        <taxon>Burkholderiaceae</taxon>
        <taxon>Caballeronia</taxon>
    </lineage>
</organism>
<dbReference type="GO" id="GO:0004519">
    <property type="term" value="F:endonuclease activity"/>
    <property type="evidence" value="ECO:0007669"/>
    <property type="project" value="UniProtKB-KW"/>
</dbReference>
<feature type="compositionally biased region" description="Basic and acidic residues" evidence="1">
    <location>
        <begin position="11"/>
        <end position="23"/>
    </location>
</feature>